<dbReference type="GO" id="GO:0034237">
    <property type="term" value="F:protein kinase A regulatory subunit binding"/>
    <property type="evidence" value="ECO:0007669"/>
    <property type="project" value="TreeGrafter"/>
</dbReference>
<evidence type="ECO:0000256" key="1">
    <source>
        <dbReference type="ARBA" id="ARBA00004555"/>
    </source>
</evidence>
<keyword evidence="3" id="KW-0333">Golgi apparatus</keyword>
<dbReference type="InterPro" id="IPR026533">
    <property type="entry name" value="NTPase/PRRC1"/>
</dbReference>
<feature type="region of interest" description="Disordered" evidence="4">
    <location>
        <begin position="1"/>
        <end position="20"/>
    </location>
</feature>
<accession>U5EQY6</accession>
<evidence type="ECO:0000313" key="6">
    <source>
        <dbReference type="EMBL" id="JAB55842.1"/>
    </source>
</evidence>
<feature type="compositionally biased region" description="Polar residues" evidence="4">
    <location>
        <begin position="1"/>
        <end position="17"/>
    </location>
</feature>
<name>U5EQY6_9DIPT</name>
<dbReference type="FunFam" id="3.90.950.10:FF:000017">
    <property type="entry name" value="Protein PRRC1-B"/>
    <property type="match status" value="1"/>
</dbReference>
<evidence type="ECO:0000256" key="4">
    <source>
        <dbReference type="SAM" id="MobiDB-lite"/>
    </source>
</evidence>
<sequence>MSDAQKTVGNLLSNINPPTELPSFITAAASTTTTTAGDNKNENVDKTITTQQQNDDFIPTKFSAAIPPNKDTAKNQYQTSIDNDATSSDFSNMKINPQPVAAALSPITQNNPPLFSLNWMKGAVSNNTILQKVAEKAKNSVDSIVTTLDPQMKEYINSGGDTEVIVASDKDDKVRPIREAFQTVFGKATVTGLPSQPSALAAQPVGFHAALNGAEQRINNLRIANPRVDDFLPIVAVENFVVELYPDQWFDAGLLLLFDFARNILLKSVTQMTPIPSQVITTINADTPEDYKFKDTGFAVTVGSVMAKNLNTHHTEWHKTYSSVNRSEMILNAAKTLATLYKQATVNSTTEITSPSATNNDNRT</sequence>
<dbReference type="Gene3D" id="3.90.950.10">
    <property type="match status" value="1"/>
</dbReference>
<evidence type="ECO:0000256" key="2">
    <source>
        <dbReference type="ARBA" id="ARBA00010298"/>
    </source>
</evidence>
<dbReference type="InterPro" id="IPR029001">
    <property type="entry name" value="ITPase-like_fam"/>
</dbReference>
<dbReference type="PANTHER" id="PTHR23276">
    <property type="entry name" value="PROTEIN PRRC1"/>
    <property type="match status" value="1"/>
</dbReference>
<dbReference type="PANTHER" id="PTHR23276:SF2">
    <property type="entry name" value="PROTEIN PRRC1"/>
    <property type="match status" value="1"/>
</dbReference>
<evidence type="ECO:0000259" key="5">
    <source>
        <dbReference type="Pfam" id="PF01931"/>
    </source>
</evidence>
<reference evidence="6" key="1">
    <citation type="journal article" date="2014" name="Insect Biochem. Mol. Biol.">
        <title>An insight into the sialome of the frog biting fly, Corethrella appendiculata.</title>
        <authorList>
            <person name="Ribeiro J.M.C."/>
            <person name="Chagas A.C."/>
            <person name="Pham V.M."/>
            <person name="Lounibos L.P."/>
            <person name="Calvo E."/>
        </authorList>
    </citation>
    <scope>NUCLEOTIDE SEQUENCE</scope>
    <source>
        <tissue evidence="6">Salivary glands</tissue>
    </source>
</reference>
<protein>
    <submittedName>
        <fullName evidence="6">Putative proline-rich coiled-coil 1</fullName>
    </submittedName>
</protein>
<proteinExistence type="evidence at transcript level"/>
<dbReference type="EMBL" id="GANO01004029">
    <property type="protein sequence ID" value="JAB55842.1"/>
    <property type="molecule type" value="mRNA"/>
</dbReference>
<evidence type="ECO:0000256" key="3">
    <source>
        <dbReference type="ARBA" id="ARBA00023034"/>
    </source>
</evidence>
<feature type="domain" description="Non-canonical purine NTP phosphatase/PRRC1" evidence="5">
    <location>
        <begin position="171"/>
        <end position="285"/>
    </location>
</feature>
<comment type="similarity">
    <text evidence="2">Belongs to the PRRC1 family.</text>
</comment>
<comment type="subcellular location">
    <subcellularLocation>
        <location evidence="1">Golgi apparatus</location>
    </subcellularLocation>
</comment>
<dbReference type="SUPFAM" id="SSF52972">
    <property type="entry name" value="ITPase-like"/>
    <property type="match status" value="1"/>
</dbReference>
<dbReference type="InterPro" id="IPR026534">
    <property type="entry name" value="PRRC1"/>
</dbReference>
<dbReference type="AlphaFoldDB" id="U5EQY6"/>
<dbReference type="Pfam" id="PF01931">
    <property type="entry name" value="NTPase_I-T"/>
    <property type="match status" value="1"/>
</dbReference>
<organism evidence="6">
    <name type="scientific">Corethrella appendiculata</name>
    <dbReference type="NCBI Taxonomy" id="1370023"/>
    <lineage>
        <taxon>Eukaryota</taxon>
        <taxon>Metazoa</taxon>
        <taxon>Ecdysozoa</taxon>
        <taxon>Arthropoda</taxon>
        <taxon>Hexapoda</taxon>
        <taxon>Insecta</taxon>
        <taxon>Pterygota</taxon>
        <taxon>Neoptera</taxon>
        <taxon>Endopterygota</taxon>
        <taxon>Diptera</taxon>
        <taxon>Nematocera</taxon>
        <taxon>Culicoidea</taxon>
        <taxon>Chaoboridae</taxon>
        <taxon>Corethrella</taxon>
    </lineage>
</organism>
<dbReference type="GO" id="GO:0005794">
    <property type="term" value="C:Golgi apparatus"/>
    <property type="evidence" value="ECO:0007669"/>
    <property type="project" value="UniProtKB-SubCell"/>
</dbReference>